<dbReference type="Pfam" id="PF01842">
    <property type="entry name" value="ACT"/>
    <property type="match status" value="1"/>
</dbReference>
<dbReference type="SUPFAM" id="SSF143548">
    <property type="entry name" value="Serine metabolism enzymes domain"/>
    <property type="match status" value="1"/>
</dbReference>
<evidence type="ECO:0000313" key="12">
    <source>
        <dbReference type="EMBL" id="HFH29450.1"/>
    </source>
</evidence>
<keyword evidence="5 10" id="KW-0479">Metal-binding</keyword>
<gene>
    <name evidence="12" type="primary">sdaAB</name>
    <name evidence="12" type="ORF">ENS59_08050</name>
</gene>
<evidence type="ECO:0000256" key="2">
    <source>
        <dbReference type="ARBA" id="ARBA00008636"/>
    </source>
</evidence>
<evidence type="ECO:0000256" key="6">
    <source>
        <dbReference type="ARBA" id="ARBA00023004"/>
    </source>
</evidence>
<reference evidence="12" key="1">
    <citation type="journal article" date="2020" name="mSystems">
        <title>Genome- and Community-Level Interaction Insights into Carbon Utilization and Element Cycling Functions of Hydrothermarchaeota in Hydrothermal Sediment.</title>
        <authorList>
            <person name="Zhou Z."/>
            <person name="Liu Y."/>
            <person name="Xu W."/>
            <person name="Pan J."/>
            <person name="Luo Z.H."/>
            <person name="Li M."/>
        </authorList>
    </citation>
    <scope>NUCLEOTIDE SEQUENCE [LARGE SCALE GENOMIC DNA]</scope>
    <source>
        <strain evidence="12">SpSt-503</strain>
    </source>
</reference>
<dbReference type="GO" id="GO:0003941">
    <property type="term" value="F:L-serine ammonia-lyase activity"/>
    <property type="evidence" value="ECO:0007669"/>
    <property type="project" value="UniProtKB-UniRule"/>
</dbReference>
<dbReference type="InterPro" id="IPR051318">
    <property type="entry name" value="Fe-S_L-Ser"/>
</dbReference>
<dbReference type="AlphaFoldDB" id="A0A7C3ECV4"/>
<evidence type="ECO:0000256" key="7">
    <source>
        <dbReference type="ARBA" id="ARBA00023014"/>
    </source>
</evidence>
<dbReference type="InterPro" id="IPR029009">
    <property type="entry name" value="ASB_dom_sf"/>
</dbReference>
<evidence type="ECO:0000256" key="8">
    <source>
        <dbReference type="ARBA" id="ARBA00023239"/>
    </source>
</evidence>
<dbReference type="InterPro" id="IPR005131">
    <property type="entry name" value="Ser_deHydtase_bsu"/>
</dbReference>
<sequence>MAHFAYQKQVALFDILGPVMIGPSSSHTAGVARIGYLARKLFGEKPHSVVVQFYGSLAATWKGHGSGDAIIAGLLGIPPEDERLREGAKILDNALADGTGFPIKIETIQKLPSGWHPNTVILSISNSKKQLRLRASSIGGGSIQIDEINGYQVSLSGMLDALLVVHRDEIGVIAIVSHILAANHINIAATSSHRKEKGDEALLVIEVDNPIPSSIVEQIQNLPPVFSVIHLPSLEQV</sequence>
<accession>A0A7C3ECV4</accession>
<feature type="domain" description="ACT" evidence="11">
    <location>
        <begin position="161"/>
        <end position="236"/>
    </location>
</feature>
<keyword evidence="6 10" id="KW-0408">Iron</keyword>
<dbReference type="SUPFAM" id="SSF55021">
    <property type="entry name" value="ACT-like"/>
    <property type="match status" value="1"/>
</dbReference>
<protein>
    <recommendedName>
        <fullName evidence="10">L-serine dehydratase</fullName>
        <ecNumber evidence="10">4.3.1.17</ecNumber>
    </recommendedName>
</protein>
<name>A0A7C3ECV4_9SPIR</name>
<dbReference type="PANTHER" id="PTHR30182:SF12">
    <property type="entry name" value="L-SERINE DEHYDRATASE, BETA CHAIN-RELATED"/>
    <property type="match status" value="1"/>
</dbReference>
<keyword evidence="4 10" id="KW-0004">4Fe-4S</keyword>
<evidence type="ECO:0000256" key="10">
    <source>
        <dbReference type="RuleBase" id="RU366059"/>
    </source>
</evidence>
<dbReference type="PIRSF" id="PIRSF036692">
    <property type="entry name" value="SDH_B"/>
    <property type="match status" value="1"/>
</dbReference>
<dbReference type="GO" id="GO:0051539">
    <property type="term" value="F:4 iron, 4 sulfur cluster binding"/>
    <property type="evidence" value="ECO:0007669"/>
    <property type="project" value="UniProtKB-UniRule"/>
</dbReference>
<comment type="similarity">
    <text evidence="2 10">Belongs to the iron-sulfur dependent L-serine dehydratase family.</text>
</comment>
<keyword evidence="8 10" id="KW-0456">Lyase</keyword>
<dbReference type="Gene3D" id="3.30.1330.90">
    <property type="entry name" value="D-3-phosphoglycerate dehydrogenase, domain 3"/>
    <property type="match status" value="1"/>
</dbReference>
<dbReference type="Pfam" id="PF03315">
    <property type="entry name" value="SDH_beta"/>
    <property type="match status" value="1"/>
</dbReference>
<dbReference type="CDD" id="cd04903">
    <property type="entry name" value="ACT_LSD"/>
    <property type="match status" value="1"/>
</dbReference>
<keyword evidence="3 10" id="KW-0312">Gluconeogenesis</keyword>
<dbReference type="InterPro" id="IPR045865">
    <property type="entry name" value="ACT-like_dom_sf"/>
</dbReference>
<keyword evidence="7 10" id="KW-0411">Iron-sulfur</keyword>
<evidence type="ECO:0000256" key="9">
    <source>
        <dbReference type="ARBA" id="ARBA00049406"/>
    </source>
</evidence>
<proteinExistence type="inferred from homology"/>
<dbReference type="PROSITE" id="PS51671">
    <property type="entry name" value="ACT"/>
    <property type="match status" value="1"/>
</dbReference>
<comment type="catalytic activity">
    <reaction evidence="9 10">
        <text>L-serine = pyruvate + NH4(+)</text>
        <dbReference type="Rhea" id="RHEA:19169"/>
        <dbReference type="ChEBI" id="CHEBI:15361"/>
        <dbReference type="ChEBI" id="CHEBI:28938"/>
        <dbReference type="ChEBI" id="CHEBI:33384"/>
        <dbReference type="EC" id="4.3.1.17"/>
    </reaction>
</comment>
<dbReference type="EMBL" id="DSVL01000249">
    <property type="protein sequence ID" value="HFH29450.1"/>
    <property type="molecule type" value="Genomic_DNA"/>
</dbReference>
<dbReference type="EC" id="4.3.1.17" evidence="10"/>
<comment type="cofactor">
    <cofactor evidence="1 10">
        <name>[4Fe-4S] cluster</name>
        <dbReference type="ChEBI" id="CHEBI:49883"/>
    </cofactor>
</comment>
<evidence type="ECO:0000256" key="5">
    <source>
        <dbReference type="ARBA" id="ARBA00022723"/>
    </source>
</evidence>
<evidence type="ECO:0000256" key="3">
    <source>
        <dbReference type="ARBA" id="ARBA00022432"/>
    </source>
</evidence>
<evidence type="ECO:0000256" key="4">
    <source>
        <dbReference type="ARBA" id="ARBA00022485"/>
    </source>
</evidence>
<dbReference type="InterPro" id="IPR004643">
    <property type="entry name" value="Fe-S_L-Ser_bsu"/>
</dbReference>
<dbReference type="GO" id="GO:0046872">
    <property type="term" value="F:metal ion binding"/>
    <property type="evidence" value="ECO:0007669"/>
    <property type="project" value="UniProtKB-KW"/>
</dbReference>
<evidence type="ECO:0000256" key="1">
    <source>
        <dbReference type="ARBA" id="ARBA00001966"/>
    </source>
</evidence>
<dbReference type="Gene3D" id="3.30.70.260">
    <property type="match status" value="1"/>
</dbReference>
<organism evidence="12">
    <name type="scientific">Gracilinema caldarium</name>
    <dbReference type="NCBI Taxonomy" id="215591"/>
    <lineage>
        <taxon>Bacteria</taxon>
        <taxon>Pseudomonadati</taxon>
        <taxon>Spirochaetota</taxon>
        <taxon>Spirochaetia</taxon>
        <taxon>Spirochaetales</taxon>
        <taxon>Breznakiellaceae</taxon>
        <taxon>Gracilinema</taxon>
    </lineage>
</organism>
<dbReference type="InterPro" id="IPR002912">
    <property type="entry name" value="ACT_dom"/>
</dbReference>
<dbReference type="PANTHER" id="PTHR30182">
    <property type="entry name" value="L-SERINE DEHYDRATASE"/>
    <property type="match status" value="1"/>
</dbReference>
<dbReference type="NCBIfam" id="TIGR00719">
    <property type="entry name" value="sda_beta"/>
    <property type="match status" value="1"/>
</dbReference>
<comment type="caution">
    <text evidence="12">The sequence shown here is derived from an EMBL/GenBank/DDBJ whole genome shotgun (WGS) entry which is preliminary data.</text>
</comment>
<evidence type="ECO:0000259" key="11">
    <source>
        <dbReference type="PROSITE" id="PS51671"/>
    </source>
</evidence>
<dbReference type="GO" id="GO:0006094">
    <property type="term" value="P:gluconeogenesis"/>
    <property type="evidence" value="ECO:0007669"/>
    <property type="project" value="UniProtKB-KW"/>
</dbReference>